<dbReference type="EMBL" id="CM018050">
    <property type="protein sequence ID" value="KAA8517622.1"/>
    <property type="molecule type" value="Genomic_DNA"/>
</dbReference>
<proteinExistence type="predicted"/>
<evidence type="ECO:0008006" key="3">
    <source>
        <dbReference type="Google" id="ProtNLM"/>
    </source>
</evidence>
<sequence>MLPIMVYTAKMNLSDEVDLEDYVAQPDKISAAEVADICQEAGMQERACYTWEGILRTNVKKPFTDFEFYK</sequence>
<name>A0A5J4ZJE9_9ASTE</name>
<accession>A0A5J4ZJE9</accession>
<gene>
    <name evidence="1" type="ORF">F0562_015096</name>
</gene>
<reference evidence="1 2" key="1">
    <citation type="submission" date="2019-09" db="EMBL/GenBank/DDBJ databases">
        <title>A chromosome-level genome assembly of the Chinese tupelo Nyssa sinensis.</title>
        <authorList>
            <person name="Yang X."/>
            <person name="Kang M."/>
            <person name="Yang Y."/>
            <person name="Xiong H."/>
            <person name="Wang M."/>
            <person name="Zhang Z."/>
            <person name="Wang Z."/>
            <person name="Wu H."/>
            <person name="Ma T."/>
            <person name="Liu J."/>
            <person name="Xi Z."/>
        </authorList>
    </citation>
    <scope>NUCLEOTIDE SEQUENCE [LARGE SCALE GENOMIC DNA]</scope>
    <source>
        <strain evidence="1">J267</strain>
        <tissue evidence="1">Leaf</tissue>
    </source>
</reference>
<dbReference type="Gene3D" id="1.10.8.60">
    <property type="match status" value="1"/>
</dbReference>
<dbReference type="AlphaFoldDB" id="A0A5J4ZJE9"/>
<protein>
    <recommendedName>
        <fullName evidence="3">AAA ATPase AAA+ lid domain-containing protein</fullName>
    </recommendedName>
</protein>
<evidence type="ECO:0000313" key="2">
    <source>
        <dbReference type="Proteomes" id="UP000325577"/>
    </source>
</evidence>
<evidence type="ECO:0000313" key="1">
    <source>
        <dbReference type="EMBL" id="KAA8517622.1"/>
    </source>
</evidence>
<organism evidence="1 2">
    <name type="scientific">Nyssa sinensis</name>
    <dbReference type="NCBI Taxonomy" id="561372"/>
    <lineage>
        <taxon>Eukaryota</taxon>
        <taxon>Viridiplantae</taxon>
        <taxon>Streptophyta</taxon>
        <taxon>Embryophyta</taxon>
        <taxon>Tracheophyta</taxon>
        <taxon>Spermatophyta</taxon>
        <taxon>Magnoliopsida</taxon>
        <taxon>eudicotyledons</taxon>
        <taxon>Gunneridae</taxon>
        <taxon>Pentapetalae</taxon>
        <taxon>asterids</taxon>
        <taxon>Cornales</taxon>
        <taxon>Nyssaceae</taxon>
        <taxon>Nyssa</taxon>
    </lineage>
</organism>
<dbReference type="Proteomes" id="UP000325577">
    <property type="component" value="Linkage Group LG7"/>
</dbReference>
<dbReference type="OrthoDB" id="9443236at2759"/>
<keyword evidence="2" id="KW-1185">Reference proteome</keyword>